<dbReference type="Pfam" id="PF08309">
    <property type="entry name" value="LVIVD"/>
    <property type="match status" value="13"/>
</dbReference>
<protein>
    <submittedName>
        <fullName evidence="2">T9SS type A sorting domain-containing protein</fullName>
    </submittedName>
</protein>
<feature type="domain" description="Secretion system C-terminal sorting" evidence="1">
    <location>
        <begin position="1324"/>
        <end position="1394"/>
    </location>
</feature>
<reference evidence="2" key="1">
    <citation type="journal article" date="2020" name="mSystems">
        <title>Genome- and Community-Level Interaction Insights into Carbon Utilization and Element Cycling Functions of Hydrothermarchaeota in Hydrothermal Sediment.</title>
        <authorList>
            <person name="Zhou Z."/>
            <person name="Liu Y."/>
            <person name="Xu W."/>
            <person name="Pan J."/>
            <person name="Luo Z.H."/>
            <person name="Li M."/>
        </authorList>
    </citation>
    <scope>NUCLEOTIDE SEQUENCE [LARGE SCALE GENOMIC DNA]</scope>
    <source>
        <strain evidence="2">SpSt-906</strain>
    </source>
</reference>
<organism evidence="2">
    <name type="scientific">candidate division WOR-3 bacterium</name>
    <dbReference type="NCBI Taxonomy" id="2052148"/>
    <lineage>
        <taxon>Bacteria</taxon>
        <taxon>Bacteria division WOR-3</taxon>
    </lineage>
</organism>
<dbReference type="Pfam" id="PF18962">
    <property type="entry name" value="Por_Secre_tail"/>
    <property type="match status" value="1"/>
</dbReference>
<dbReference type="Gene3D" id="2.120.10.80">
    <property type="entry name" value="Kelch-type beta propeller"/>
    <property type="match status" value="1"/>
</dbReference>
<dbReference type="SUPFAM" id="SSF63825">
    <property type="entry name" value="YWTD domain"/>
    <property type="match status" value="1"/>
</dbReference>
<dbReference type="SUPFAM" id="SSF75011">
    <property type="entry name" value="3-carboxy-cis,cis-mucoante lactonizing enzyme"/>
    <property type="match status" value="1"/>
</dbReference>
<dbReference type="NCBIfam" id="TIGR04183">
    <property type="entry name" value="Por_Secre_tail"/>
    <property type="match status" value="1"/>
</dbReference>
<dbReference type="InterPro" id="IPR051200">
    <property type="entry name" value="Host-pathogen_enzymatic-act"/>
</dbReference>
<dbReference type="InterPro" id="IPR011044">
    <property type="entry name" value="Quino_amine_DH_bsu"/>
</dbReference>
<dbReference type="SUPFAM" id="SSF50969">
    <property type="entry name" value="YVTN repeat-like/Quinoprotein amine dehydrogenase"/>
    <property type="match status" value="1"/>
</dbReference>
<dbReference type="EMBL" id="DTMQ01000042">
    <property type="protein sequence ID" value="HGE99819.1"/>
    <property type="molecule type" value="Genomic_DNA"/>
</dbReference>
<dbReference type="PANTHER" id="PTHR47197:SF3">
    <property type="entry name" value="DIHYDRO-HEME D1 DEHYDROGENASE"/>
    <property type="match status" value="1"/>
</dbReference>
<comment type="caution">
    <text evidence="2">The sequence shown here is derived from an EMBL/GenBank/DDBJ whole genome shotgun (WGS) entry which is preliminary data.</text>
</comment>
<name>A0A7C3Z3P0_UNCW3</name>
<evidence type="ECO:0000313" key="2">
    <source>
        <dbReference type="EMBL" id="HGE99819.1"/>
    </source>
</evidence>
<dbReference type="InterPro" id="IPR015943">
    <property type="entry name" value="WD40/YVTN_repeat-like_dom_sf"/>
</dbReference>
<dbReference type="SUPFAM" id="SSF117281">
    <property type="entry name" value="Kelch motif"/>
    <property type="match status" value="1"/>
</dbReference>
<dbReference type="InterPro" id="IPR013211">
    <property type="entry name" value="LVIVD"/>
</dbReference>
<dbReference type="InterPro" id="IPR015915">
    <property type="entry name" value="Kelch-typ_b-propeller"/>
</dbReference>
<dbReference type="InterPro" id="IPR026444">
    <property type="entry name" value="Secre_tail"/>
</dbReference>
<evidence type="ECO:0000259" key="1">
    <source>
        <dbReference type="Pfam" id="PF18962"/>
    </source>
</evidence>
<gene>
    <name evidence="2" type="ORF">ENX07_07125</name>
</gene>
<dbReference type="Gene3D" id="2.130.10.10">
    <property type="entry name" value="YVTN repeat-like/Quinoprotein amine dehydrogenase"/>
    <property type="match status" value="1"/>
</dbReference>
<accession>A0A7C3Z3P0</accession>
<sequence length="1396" mass="154063">MKRHIIISLLSIIVLTFISFGLPNLSLREDQTGLASRFAFRTQKTAPTSFQKEEWRKRLAEWKEMMRKGERGEKFRRIREKRMRNRMLGKTPGMPVNPAFSSAESLNCRLLGKLEYFPGEYIEVISTVLTDSPYTYVGGMSELGLIPILKTNIPSEIEMKGYLITDAYWLPSFDKVGDILYAVGEGEEGGILLVCDVSNPENPRVLTSLSIPTLTLYDVVVQGNYAYIGDSRGFRVVDITTRPPTTVGYIDYGNDCWNLTVSGSYAYVIEEWRDFVVIDISNPSNPWEVARLPLFDIWDCAVSRNYAFVCGEEGLFVIDISDPTSPSVVTQLTDVWGMTMEIEGDYAYLGGGEDVFIVSISEPEDPKLVCHFEGGEILEEGDGLSVENRMIYLPYDENKVLVYDAHDFGPPVIGSCGDWYGIGVDIQDNFAYAVSSWPGEFHAINISTPQNPTEIWSLGLDYPQDVVVSGNYGYVADYSSGLRIIDLINQNICGGYDTPGEAQGVFLSFPHAYIADGNGGLRKIDVSNPNAPFEVGSYDGINARKVFVADGYVYVAGYGGLVILNVSDLQLVGQFSNWSLVDVYVVNDKAYVVGYDENWKSAFGIINVSDPGNPTLLGSLREGGGAIFVQGDYAYLASSGGLKIIDITNPSSPSRIGIASVSSRDVRVALPYGYTVGDGFKVIDLTDQTGGVFLAGEYSFEEGNEIEDVYVSGMNAYVASDSGLQCLRIIPRNSPRSIGKYYIRSGAHALDFRNNYAYVLSWDSLFIIDVSAPSSPVRKSTYYGNFRDVKVDVKGTQTYAYLVQGYPENGLRILDVTNPNAPNPRGFWDAGTYWLYQIAVSGDYSYITAYDYNTGEEGFFIINIGNPDAPQYVGFVRITEGYPTGLAVLGTRLYVAFGYMGLYIYDITNPGSPGFLGHLQEAGYWYRDVSVTPGGIPIKEYAFVTSNQGLRVIDVTNSSSPSLFGYYKPAYGEYSSIFALGAYAYVGGDWGFSIIEASLPGYVPWQKMGDITGQPSNKKVKGGGGITAMGEDVYLILGNNTLDFMKYNISNNSWSPAGSVPGGDRNKKVKKGAYIVDDENEVYLFKGGGTNEFYKYDPSLNSWSRLNEPGFIKGMKGGFACYVRYNGNFIYAGSGANNNEWKRFNIGTGNWEGAIPPTLPVEKAKVGSGLTYDGTSKIYFLWSGGKKNYFYYCDLSQETPEWRNLESLPLSKPGGRKKKVKEGGAIDWFEGKVYAVKGGNTKEFWVYFPEGDSWHYIGEVGDATTKGIKCGRSLTASDFAGGIFCLIGNNTNEFWFYTPSDLRAKSLGPATIGNLASERIGLRIMPNPTKGLTKVYYNLPTKEEATLRLYNSVGSLVYSAKGDNGFFTIKKLPAGIYLLRFEAKGFKEERKLVVVK</sequence>
<proteinExistence type="predicted"/>
<dbReference type="PANTHER" id="PTHR47197">
    <property type="entry name" value="PROTEIN NIRF"/>
    <property type="match status" value="1"/>
</dbReference>